<dbReference type="InterPro" id="IPR002018">
    <property type="entry name" value="CarbesteraseB"/>
</dbReference>
<dbReference type="Proteomes" id="UP001383192">
    <property type="component" value="Unassembled WGS sequence"/>
</dbReference>
<dbReference type="GO" id="GO:0016787">
    <property type="term" value="F:hydrolase activity"/>
    <property type="evidence" value="ECO:0007669"/>
    <property type="project" value="UniProtKB-KW"/>
</dbReference>
<protein>
    <recommendedName>
        <fullName evidence="3">Carboxylic ester hydrolase</fullName>
        <ecNumber evidence="3">3.1.1.-</ecNumber>
    </recommendedName>
</protein>
<sequence length="575" mass="62784">MESIAAAYCQGLHSGETVLSDKVAAVCMEAQHQIFTATAHHRHSRNVLFGEYVRAALREEILSRGETIRSVDTNGTFIGLNNHTTNVISWRGVPYADPPIGDLRWRAATPPTKHLGVVNATNWKDTCIKTTQTWVVPGTSEDCLYANVFISGSTPSNSSAKLPVMVWFHGGGYQGGDTREAIPDAILQTSASAGRPFVFASFAYRLGQFGFLAGSPLKEDGQLNIGLQDQRAALRWVQKYIGDFGGDPSRVTIWGQSAGAGSVMFHLIANGGNNEDLFVAAIGDSPALSAMPDYNDPYLEDVFQQFASLAGCNPTQPNVMSCLRALDAGAIASAGSRLIASRNSTLYVFAPYFDGEFITERPIQAFTSSKTFAQVPVLFGSNTNEGSNWSARLRNPNANTSMPDATQETVFNFLRGQYPFLTKETFDRAVELYPISDYGNFSLQGQQMYGETRFICAAELITTAYAGEGLKSYRYRYNNPHLGSNHHDELQGLFVPSTLSSPSDLALFAKMKEFWSAFVTEEASVGNSVWETVDAGSLTKQRLLLDPSVVEMEAITAAQVERCAFWRNASATLRT</sequence>
<dbReference type="PANTHER" id="PTHR11559">
    <property type="entry name" value="CARBOXYLESTERASE"/>
    <property type="match status" value="1"/>
</dbReference>
<feature type="domain" description="Carboxylesterase type B" evidence="4">
    <location>
        <begin position="74"/>
        <end position="566"/>
    </location>
</feature>
<reference evidence="5 6" key="1">
    <citation type="submission" date="2024-01" db="EMBL/GenBank/DDBJ databases">
        <title>A draft genome for a cacao thread blight-causing isolate of Paramarasmius palmivorus.</title>
        <authorList>
            <person name="Baruah I.K."/>
            <person name="Bukari Y."/>
            <person name="Amoako-Attah I."/>
            <person name="Meinhardt L.W."/>
            <person name="Bailey B.A."/>
            <person name="Cohen S.P."/>
        </authorList>
    </citation>
    <scope>NUCLEOTIDE SEQUENCE [LARGE SCALE GENOMIC DNA]</scope>
    <source>
        <strain evidence="5 6">GH-12</strain>
    </source>
</reference>
<dbReference type="EC" id="3.1.1.-" evidence="3"/>
<evidence type="ECO:0000256" key="1">
    <source>
        <dbReference type="ARBA" id="ARBA00005964"/>
    </source>
</evidence>
<keyword evidence="2 3" id="KW-0378">Hydrolase</keyword>
<accession>A0AAW0BNY6</accession>
<dbReference type="AlphaFoldDB" id="A0AAW0BNY6"/>
<dbReference type="InterPro" id="IPR019826">
    <property type="entry name" value="Carboxylesterase_B_AS"/>
</dbReference>
<dbReference type="InterPro" id="IPR029058">
    <property type="entry name" value="AB_hydrolase_fold"/>
</dbReference>
<dbReference type="Gene3D" id="3.40.50.1820">
    <property type="entry name" value="alpha/beta hydrolase"/>
    <property type="match status" value="1"/>
</dbReference>
<dbReference type="PROSITE" id="PS00122">
    <property type="entry name" value="CARBOXYLESTERASE_B_1"/>
    <property type="match status" value="1"/>
</dbReference>
<comment type="similarity">
    <text evidence="1 3">Belongs to the type-B carboxylesterase/lipase family.</text>
</comment>
<gene>
    <name evidence="5" type="ORF">VNI00_015088</name>
</gene>
<keyword evidence="6" id="KW-1185">Reference proteome</keyword>
<evidence type="ECO:0000313" key="5">
    <source>
        <dbReference type="EMBL" id="KAK7028001.1"/>
    </source>
</evidence>
<organism evidence="5 6">
    <name type="scientific">Paramarasmius palmivorus</name>
    <dbReference type="NCBI Taxonomy" id="297713"/>
    <lineage>
        <taxon>Eukaryota</taxon>
        <taxon>Fungi</taxon>
        <taxon>Dikarya</taxon>
        <taxon>Basidiomycota</taxon>
        <taxon>Agaricomycotina</taxon>
        <taxon>Agaricomycetes</taxon>
        <taxon>Agaricomycetidae</taxon>
        <taxon>Agaricales</taxon>
        <taxon>Marasmiineae</taxon>
        <taxon>Marasmiaceae</taxon>
        <taxon>Paramarasmius</taxon>
    </lineage>
</organism>
<name>A0AAW0BNY6_9AGAR</name>
<evidence type="ECO:0000259" key="4">
    <source>
        <dbReference type="Pfam" id="PF00135"/>
    </source>
</evidence>
<dbReference type="Pfam" id="PF00135">
    <property type="entry name" value="COesterase"/>
    <property type="match status" value="1"/>
</dbReference>
<evidence type="ECO:0000256" key="3">
    <source>
        <dbReference type="RuleBase" id="RU361235"/>
    </source>
</evidence>
<comment type="caution">
    <text evidence="5">The sequence shown here is derived from an EMBL/GenBank/DDBJ whole genome shotgun (WGS) entry which is preliminary data.</text>
</comment>
<dbReference type="InterPro" id="IPR050309">
    <property type="entry name" value="Type-B_Carboxylest/Lipase"/>
</dbReference>
<evidence type="ECO:0000313" key="6">
    <source>
        <dbReference type="Proteomes" id="UP001383192"/>
    </source>
</evidence>
<proteinExistence type="inferred from homology"/>
<dbReference type="EMBL" id="JAYKXP010000092">
    <property type="protein sequence ID" value="KAK7028001.1"/>
    <property type="molecule type" value="Genomic_DNA"/>
</dbReference>
<evidence type="ECO:0000256" key="2">
    <source>
        <dbReference type="ARBA" id="ARBA00022801"/>
    </source>
</evidence>
<dbReference type="SUPFAM" id="SSF53474">
    <property type="entry name" value="alpha/beta-Hydrolases"/>
    <property type="match status" value="1"/>
</dbReference>